<evidence type="ECO:0000313" key="1">
    <source>
        <dbReference type="EMBL" id="KIJ10111.1"/>
    </source>
</evidence>
<dbReference type="Proteomes" id="UP000053647">
    <property type="component" value="Unassembled WGS sequence"/>
</dbReference>
<feature type="non-terminal residue" evidence="1">
    <location>
        <position position="74"/>
    </location>
</feature>
<accession>A0A0C9TSG5</accession>
<keyword evidence="2" id="KW-1185">Reference proteome</keyword>
<proteinExistence type="predicted"/>
<organism evidence="1 2">
    <name type="scientific">Paxillus involutus ATCC 200175</name>
    <dbReference type="NCBI Taxonomy" id="664439"/>
    <lineage>
        <taxon>Eukaryota</taxon>
        <taxon>Fungi</taxon>
        <taxon>Dikarya</taxon>
        <taxon>Basidiomycota</taxon>
        <taxon>Agaricomycotina</taxon>
        <taxon>Agaricomycetes</taxon>
        <taxon>Agaricomycetidae</taxon>
        <taxon>Boletales</taxon>
        <taxon>Paxilineae</taxon>
        <taxon>Paxillaceae</taxon>
        <taxon>Paxillus</taxon>
    </lineage>
</organism>
<dbReference type="HOGENOM" id="CLU_2948338_0_0_1"/>
<dbReference type="EMBL" id="KN819417">
    <property type="protein sequence ID" value="KIJ10111.1"/>
    <property type="molecule type" value="Genomic_DNA"/>
</dbReference>
<evidence type="ECO:0000313" key="2">
    <source>
        <dbReference type="Proteomes" id="UP000053647"/>
    </source>
</evidence>
<reference evidence="1 2" key="1">
    <citation type="submission" date="2014-06" db="EMBL/GenBank/DDBJ databases">
        <authorList>
            <consortium name="DOE Joint Genome Institute"/>
            <person name="Kuo A."/>
            <person name="Kohler A."/>
            <person name="Nagy L.G."/>
            <person name="Floudas D."/>
            <person name="Copeland A."/>
            <person name="Barry K.W."/>
            <person name="Cichocki N."/>
            <person name="Veneault-Fourrey C."/>
            <person name="LaButti K."/>
            <person name="Lindquist E.A."/>
            <person name="Lipzen A."/>
            <person name="Lundell T."/>
            <person name="Morin E."/>
            <person name="Murat C."/>
            <person name="Sun H."/>
            <person name="Tunlid A."/>
            <person name="Henrissat B."/>
            <person name="Grigoriev I.V."/>
            <person name="Hibbett D.S."/>
            <person name="Martin F."/>
            <person name="Nordberg H.P."/>
            <person name="Cantor M.N."/>
            <person name="Hua S.X."/>
        </authorList>
    </citation>
    <scope>NUCLEOTIDE SEQUENCE [LARGE SCALE GENOMIC DNA]</scope>
    <source>
        <strain evidence="1 2">ATCC 200175</strain>
    </source>
</reference>
<dbReference type="OrthoDB" id="2656691at2759"/>
<name>A0A0C9TSG5_PAXIN</name>
<gene>
    <name evidence="1" type="ORF">PAXINDRAFT_172258</name>
</gene>
<reference evidence="2" key="2">
    <citation type="submission" date="2015-01" db="EMBL/GenBank/DDBJ databases">
        <title>Evolutionary Origins and Diversification of the Mycorrhizal Mutualists.</title>
        <authorList>
            <consortium name="DOE Joint Genome Institute"/>
            <consortium name="Mycorrhizal Genomics Consortium"/>
            <person name="Kohler A."/>
            <person name="Kuo A."/>
            <person name="Nagy L.G."/>
            <person name="Floudas D."/>
            <person name="Copeland A."/>
            <person name="Barry K.W."/>
            <person name="Cichocki N."/>
            <person name="Veneault-Fourrey C."/>
            <person name="LaButti K."/>
            <person name="Lindquist E.A."/>
            <person name="Lipzen A."/>
            <person name="Lundell T."/>
            <person name="Morin E."/>
            <person name="Murat C."/>
            <person name="Riley R."/>
            <person name="Ohm R."/>
            <person name="Sun H."/>
            <person name="Tunlid A."/>
            <person name="Henrissat B."/>
            <person name="Grigoriev I.V."/>
            <person name="Hibbett D.S."/>
            <person name="Martin F."/>
        </authorList>
    </citation>
    <scope>NUCLEOTIDE SEQUENCE [LARGE SCALE GENOMIC DNA]</scope>
    <source>
        <strain evidence="2">ATCC 200175</strain>
    </source>
</reference>
<sequence length="74" mass="8217">MCGGDITRATVPQHLVQHGITDLSSDVPVKCRWCPDERKPMNRESIVRHMREVHLRIKRTPTSRASASGLGGSP</sequence>
<protein>
    <submittedName>
        <fullName evidence="1">Uncharacterized protein</fullName>
    </submittedName>
</protein>
<dbReference type="AlphaFoldDB" id="A0A0C9TSG5"/>